<feature type="compositionally biased region" description="Basic and acidic residues" evidence="1">
    <location>
        <begin position="52"/>
        <end position="82"/>
    </location>
</feature>
<protein>
    <submittedName>
        <fullName evidence="3">Uncharacterized protein</fullName>
    </submittedName>
</protein>
<dbReference type="OrthoDB" id="5526085at2"/>
<sequence length="146" mass="15729">MKFKTMLVVLLSLSLFAVACDKKEEASAEGAEEAAAEKTEEKAAEEEAGEETAEKADEAKADEKEAEGDKVAMVEVPKEGKAFDPPVEKAQIPEGAWFCDMGTVHYARMEKGDGVCPECNMKLKQKAGGEKAEGEKAEDDHAGHNH</sequence>
<evidence type="ECO:0000256" key="2">
    <source>
        <dbReference type="SAM" id="SignalP"/>
    </source>
</evidence>
<organism evidence="3 4">
    <name type="scientific">Persicimonas caeni</name>
    <dbReference type="NCBI Taxonomy" id="2292766"/>
    <lineage>
        <taxon>Bacteria</taxon>
        <taxon>Deltaproteobacteria</taxon>
        <taxon>Bradymonadales</taxon>
        <taxon>Bradymonadaceae</taxon>
        <taxon>Persicimonas</taxon>
    </lineage>
</organism>
<feature type="chain" id="PRO_5030106170" evidence="2">
    <location>
        <begin position="20"/>
        <end position="146"/>
    </location>
</feature>
<evidence type="ECO:0000313" key="4">
    <source>
        <dbReference type="Proteomes" id="UP000315995"/>
    </source>
</evidence>
<dbReference type="Proteomes" id="UP000315995">
    <property type="component" value="Chromosome"/>
</dbReference>
<feature type="region of interest" description="Disordered" evidence="1">
    <location>
        <begin position="125"/>
        <end position="146"/>
    </location>
</feature>
<dbReference type="EMBL" id="CP041186">
    <property type="protein sequence ID" value="QDG50146.1"/>
    <property type="molecule type" value="Genomic_DNA"/>
</dbReference>
<name>A0A4Y6PP83_PERCE</name>
<evidence type="ECO:0000313" key="3">
    <source>
        <dbReference type="EMBL" id="QDG50146.1"/>
    </source>
</evidence>
<reference evidence="3 4" key="1">
    <citation type="submission" date="2019-06" db="EMBL/GenBank/DDBJ databases">
        <title>Persicimonas caeni gen. nov., sp. nov., a predatory bacterium isolated from solar saltern.</title>
        <authorList>
            <person name="Wang S."/>
        </authorList>
    </citation>
    <scope>NUCLEOTIDE SEQUENCE [LARGE SCALE GENOMIC DNA]</scope>
    <source>
        <strain evidence="3 4">YN101</strain>
    </source>
</reference>
<dbReference type="RefSeq" id="WP_141196642.1">
    <property type="nucleotide sequence ID" value="NZ_CP041186.1"/>
</dbReference>
<gene>
    <name evidence="3" type="ORF">FIV42_05175</name>
</gene>
<dbReference type="PROSITE" id="PS51257">
    <property type="entry name" value="PROKAR_LIPOPROTEIN"/>
    <property type="match status" value="1"/>
</dbReference>
<feature type="signal peptide" evidence="2">
    <location>
        <begin position="1"/>
        <end position="19"/>
    </location>
</feature>
<keyword evidence="4" id="KW-1185">Reference proteome</keyword>
<dbReference type="AlphaFoldDB" id="A0A4Y6PP83"/>
<keyword evidence="2" id="KW-0732">Signal</keyword>
<proteinExistence type="predicted"/>
<feature type="region of interest" description="Disordered" evidence="1">
    <location>
        <begin position="26"/>
        <end position="87"/>
    </location>
</feature>
<feature type="compositionally biased region" description="Basic and acidic residues" evidence="1">
    <location>
        <begin position="127"/>
        <end position="146"/>
    </location>
</feature>
<accession>A0A5B8Y1U2</accession>
<accession>A0A4Y6PP83</accession>
<evidence type="ECO:0000256" key="1">
    <source>
        <dbReference type="SAM" id="MobiDB-lite"/>
    </source>
</evidence>